<evidence type="ECO:0000256" key="4">
    <source>
        <dbReference type="ARBA" id="ARBA00006087"/>
    </source>
</evidence>
<dbReference type="GO" id="GO:0015937">
    <property type="term" value="P:coenzyme A biosynthetic process"/>
    <property type="evidence" value="ECO:0007669"/>
    <property type="project" value="UniProtKB-UniRule"/>
</dbReference>
<evidence type="ECO:0000256" key="12">
    <source>
        <dbReference type="ARBA" id="ARBA00022993"/>
    </source>
</evidence>
<dbReference type="PATRIC" id="fig|649758.3.peg.2265"/>
<feature type="domain" description="Phosphoribulokinase/uridine kinase" evidence="16">
    <location>
        <begin position="168"/>
        <end position="313"/>
    </location>
</feature>
<keyword evidence="11 14" id="KW-0067">ATP-binding</keyword>
<evidence type="ECO:0000256" key="1">
    <source>
        <dbReference type="ARBA" id="ARBA00001206"/>
    </source>
</evidence>
<evidence type="ECO:0000256" key="13">
    <source>
        <dbReference type="ARBA" id="ARBA00032866"/>
    </source>
</evidence>
<evidence type="ECO:0000256" key="8">
    <source>
        <dbReference type="ARBA" id="ARBA00022679"/>
    </source>
</evidence>
<evidence type="ECO:0000313" key="17">
    <source>
        <dbReference type="EMBL" id="ERK41000.1"/>
    </source>
</evidence>
<keyword evidence="8 14" id="KW-0808">Transferase</keyword>
<dbReference type="SUPFAM" id="SSF52540">
    <property type="entry name" value="P-loop containing nucleoside triphosphate hydrolases"/>
    <property type="match status" value="1"/>
</dbReference>
<dbReference type="NCBIfam" id="TIGR00554">
    <property type="entry name" value="panK_bact"/>
    <property type="match status" value="1"/>
</dbReference>
<comment type="pathway">
    <text evidence="3 14 15">Cofactor biosynthesis; coenzyme A biosynthesis; CoA from (R)-pantothenate: step 1/5.</text>
</comment>
<dbReference type="EMBL" id="AWVK01000119">
    <property type="protein sequence ID" value="ERK41000.1"/>
    <property type="molecule type" value="Genomic_DNA"/>
</dbReference>
<protein>
    <recommendedName>
        <fullName evidence="6 14">Pantothenate kinase</fullName>
        <ecNumber evidence="5 14">2.7.1.33</ecNumber>
    </recommendedName>
    <alternativeName>
        <fullName evidence="13 14">Pantothenic acid kinase</fullName>
    </alternativeName>
</protein>
<dbReference type="EC" id="2.7.1.33" evidence="5 14"/>
<comment type="caution">
    <text evidence="17">The sequence shown here is derived from an EMBL/GenBank/DDBJ whole genome shotgun (WGS) entry which is preliminary data.</text>
</comment>
<dbReference type="GO" id="GO:0005737">
    <property type="term" value="C:cytoplasm"/>
    <property type="evidence" value="ECO:0007669"/>
    <property type="project" value="UniProtKB-SubCell"/>
</dbReference>
<evidence type="ECO:0000256" key="3">
    <source>
        <dbReference type="ARBA" id="ARBA00005225"/>
    </source>
</evidence>
<dbReference type="GO" id="GO:0005524">
    <property type="term" value="F:ATP binding"/>
    <property type="evidence" value="ECO:0007669"/>
    <property type="project" value="UniProtKB-UniRule"/>
</dbReference>
<evidence type="ECO:0000256" key="15">
    <source>
        <dbReference type="RuleBase" id="RU003530"/>
    </source>
</evidence>
<comment type="catalytic activity">
    <reaction evidence="1 14 15">
        <text>(R)-pantothenate + ATP = (R)-4'-phosphopantothenate + ADP + H(+)</text>
        <dbReference type="Rhea" id="RHEA:16373"/>
        <dbReference type="ChEBI" id="CHEBI:10986"/>
        <dbReference type="ChEBI" id="CHEBI:15378"/>
        <dbReference type="ChEBI" id="CHEBI:29032"/>
        <dbReference type="ChEBI" id="CHEBI:30616"/>
        <dbReference type="ChEBI" id="CHEBI:456216"/>
        <dbReference type="EC" id="2.7.1.33"/>
    </reaction>
</comment>
<evidence type="ECO:0000256" key="11">
    <source>
        <dbReference type="ARBA" id="ARBA00022840"/>
    </source>
</evidence>
<evidence type="ECO:0000313" key="18">
    <source>
        <dbReference type="Proteomes" id="UP000016644"/>
    </source>
</evidence>
<keyword evidence="7 14" id="KW-0963">Cytoplasm</keyword>
<dbReference type="PANTHER" id="PTHR10285">
    <property type="entry name" value="URIDINE KINASE"/>
    <property type="match status" value="1"/>
</dbReference>
<evidence type="ECO:0000259" key="16">
    <source>
        <dbReference type="Pfam" id="PF00485"/>
    </source>
</evidence>
<dbReference type="AlphaFoldDB" id="U2NSL2"/>
<comment type="similarity">
    <text evidence="4 14 15">Belongs to the prokaryotic pantothenate kinase family.</text>
</comment>
<evidence type="ECO:0000256" key="6">
    <source>
        <dbReference type="ARBA" id="ARBA00015080"/>
    </source>
</evidence>
<dbReference type="InterPro" id="IPR027417">
    <property type="entry name" value="P-loop_NTPase"/>
</dbReference>
<reference evidence="17 18" key="1">
    <citation type="submission" date="2013-06" db="EMBL/GenBank/DDBJ databases">
        <authorList>
            <person name="Weinstock G."/>
            <person name="Sodergren E."/>
            <person name="Lobos E.A."/>
            <person name="Fulton L."/>
            <person name="Fulton R."/>
            <person name="Courtney L."/>
            <person name="Fronick C."/>
            <person name="O'Laughlin M."/>
            <person name="Godfrey J."/>
            <person name="Wilson R.M."/>
            <person name="Miner T."/>
            <person name="Farmer C."/>
            <person name="Delehaunty K."/>
            <person name="Cordes M."/>
            <person name="Minx P."/>
            <person name="Tomlinson C."/>
            <person name="Chen J."/>
            <person name="Wollam A."/>
            <person name="Pepin K.H."/>
            <person name="Bhonagiri V."/>
            <person name="Zhang X."/>
            <person name="Warren W."/>
            <person name="Mitreva M."/>
            <person name="Mardis E.R."/>
            <person name="Wilson R.K."/>
        </authorList>
    </citation>
    <scope>NUCLEOTIDE SEQUENCE [LARGE SCALE GENOMIC DNA]</scope>
    <source>
        <strain evidence="17 18">ATCC 14869</strain>
    </source>
</reference>
<dbReference type="Pfam" id="PF00485">
    <property type="entry name" value="PRK"/>
    <property type="match status" value="1"/>
</dbReference>
<dbReference type="CDD" id="cd02025">
    <property type="entry name" value="PanK"/>
    <property type="match status" value="1"/>
</dbReference>
<dbReference type="Proteomes" id="UP000016644">
    <property type="component" value="Unassembled WGS sequence"/>
</dbReference>
<keyword evidence="9 14" id="KW-0547">Nucleotide-binding</keyword>
<dbReference type="UniPathway" id="UPA00241">
    <property type="reaction ID" value="UER00352"/>
</dbReference>
<evidence type="ECO:0000256" key="7">
    <source>
        <dbReference type="ARBA" id="ARBA00022490"/>
    </source>
</evidence>
<evidence type="ECO:0000256" key="14">
    <source>
        <dbReference type="HAMAP-Rule" id="MF_00215"/>
    </source>
</evidence>
<dbReference type="InterPro" id="IPR004566">
    <property type="entry name" value="PanK"/>
</dbReference>
<accession>U2NSL2</accession>
<sequence>MWYWQLFAAAIILSHSESGRRQGKNLQRLTWDTRLEGRVVAYMSGSGIKPGHGCWIFTENIVSLTKFCGIIGSNYFVEVEVSRLRDPINYNAFTREQWQQFSADATLPLTQESLRQIKAFNDRISLQDVQDIYIPLVHLLHLEFDHYRQLQRDKATFLKQPQQRVPFIIGIAGSVAVGKSTAARLLEVLLNHYFTDQRIQLITTDGFLYSNEELKKRNLMARKGFPESYDMTALIQFLNDVKAGKELIKAPVYSHKVYDIVPDQFDYIMHPDVLIVEGINTLQLPTNEQIYVSDFTDFSIYVDADPTLIESWFLERFELLLATAFQDPTNYYYPYAIGDHDEAIAKSKRVWRDIDLKNLEEYILPTRNRADMIIHKTFGHRIDRLLLRKY</sequence>
<evidence type="ECO:0000256" key="10">
    <source>
        <dbReference type="ARBA" id="ARBA00022777"/>
    </source>
</evidence>
<evidence type="ECO:0000256" key="5">
    <source>
        <dbReference type="ARBA" id="ARBA00012102"/>
    </source>
</evidence>
<organism evidence="17 18">
    <name type="scientific">Levilactobacillus brevis ATCC 14869 = DSM 20054</name>
    <dbReference type="NCBI Taxonomy" id="649758"/>
    <lineage>
        <taxon>Bacteria</taxon>
        <taxon>Bacillati</taxon>
        <taxon>Bacillota</taxon>
        <taxon>Bacilli</taxon>
        <taxon>Lactobacillales</taxon>
        <taxon>Lactobacillaceae</taxon>
        <taxon>Levilactobacillus</taxon>
    </lineage>
</organism>
<keyword evidence="12 14" id="KW-0173">Coenzyme A biosynthesis</keyword>
<comment type="subcellular location">
    <subcellularLocation>
        <location evidence="2 14 15">Cytoplasm</location>
    </subcellularLocation>
</comment>
<dbReference type="Gene3D" id="3.40.50.300">
    <property type="entry name" value="P-loop containing nucleotide triphosphate hydrolases"/>
    <property type="match status" value="1"/>
</dbReference>
<dbReference type="InterPro" id="IPR006083">
    <property type="entry name" value="PRK/URK"/>
</dbReference>
<keyword evidence="10 14" id="KW-0418">Kinase</keyword>
<proteinExistence type="inferred from homology"/>
<dbReference type="GO" id="GO:0004594">
    <property type="term" value="F:pantothenate kinase activity"/>
    <property type="evidence" value="ECO:0007669"/>
    <property type="project" value="UniProtKB-UniRule"/>
</dbReference>
<evidence type="ECO:0000256" key="2">
    <source>
        <dbReference type="ARBA" id="ARBA00004496"/>
    </source>
</evidence>
<dbReference type="HAMAP" id="MF_00215">
    <property type="entry name" value="Pantothen_kinase_1"/>
    <property type="match status" value="1"/>
</dbReference>
<feature type="binding site" evidence="14">
    <location>
        <begin position="173"/>
        <end position="180"/>
    </location>
    <ligand>
        <name>ATP</name>
        <dbReference type="ChEBI" id="CHEBI:30616"/>
    </ligand>
</feature>
<gene>
    <name evidence="14" type="primary">coaA</name>
    <name evidence="17" type="ORF">HMPREF0495_02534</name>
</gene>
<dbReference type="HOGENOM" id="CLU_053818_1_1_9"/>
<evidence type="ECO:0000256" key="9">
    <source>
        <dbReference type="ARBA" id="ARBA00022741"/>
    </source>
</evidence>
<name>U2NSL2_LEVBR</name>